<dbReference type="InterPro" id="IPR010080">
    <property type="entry name" value="Thioester_reductase-like_dom"/>
</dbReference>
<dbReference type="InterPro" id="IPR000873">
    <property type="entry name" value="AMP-dep_synth/lig_dom"/>
</dbReference>
<organism evidence="6 8">
    <name type="scientific">Ustilago bromivora</name>
    <dbReference type="NCBI Taxonomy" id="307758"/>
    <lineage>
        <taxon>Eukaryota</taxon>
        <taxon>Fungi</taxon>
        <taxon>Dikarya</taxon>
        <taxon>Basidiomycota</taxon>
        <taxon>Ustilaginomycotina</taxon>
        <taxon>Ustilaginomycetes</taxon>
        <taxon>Ustilaginales</taxon>
        <taxon>Ustilaginaceae</taxon>
        <taxon>Ustilago</taxon>
    </lineage>
</organism>
<accession>A0A1K0G407</accession>
<evidence type="ECO:0000313" key="7">
    <source>
        <dbReference type="EMBL" id="SYW78111.1"/>
    </source>
</evidence>
<dbReference type="Gene3D" id="1.10.1200.10">
    <property type="entry name" value="ACP-like"/>
    <property type="match status" value="1"/>
</dbReference>
<dbReference type="PANTHER" id="PTHR44845">
    <property type="entry name" value="CARRIER DOMAIN-CONTAINING PROTEIN"/>
    <property type="match status" value="1"/>
</dbReference>
<dbReference type="Proteomes" id="UP000658997">
    <property type="component" value="Unassembled WGS sequence"/>
</dbReference>
<evidence type="ECO:0000313" key="9">
    <source>
        <dbReference type="Proteomes" id="UP000658997"/>
    </source>
</evidence>
<dbReference type="FunFam" id="3.40.50.720:FF:000047">
    <property type="entry name" value="NADP-dependent L-serine/L-allo-threonine dehydrogenase"/>
    <property type="match status" value="1"/>
</dbReference>
<dbReference type="InterPro" id="IPR006162">
    <property type="entry name" value="Ppantetheine_attach_site"/>
</dbReference>
<dbReference type="Pfam" id="PF00106">
    <property type="entry name" value="adh_short"/>
    <property type="match status" value="1"/>
</dbReference>
<dbReference type="InterPro" id="IPR009081">
    <property type="entry name" value="PP-bd_ACP"/>
</dbReference>
<dbReference type="CDD" id="cd05235">
    <property type="entry name" value="SDR_e1"/>
    <property type="match status" value="1"/>
</dbReference>
<dbReference type="EMBL" id="ULHB01000034">
    <property type="protein sequence ID" value="SYW78111.1"/>
    <property type="molecule type" value="Genomic_DNA"/>
</dbReference>
<evidence type="ECO:0000313" key="8">
    <source>
        <dbReference type="Proteomes" id="UP000179920"/>
    </source>
</evidence>
<evidence type="ECO:0000259" key="5">
    <source>
        <dbReference type="PROSITE" id="PS50075"/>
    </source>
</evidence>
<sequence>MPILDTDLDLNALFRKQVRASPDALALVDPSASYTYAQLDTKVDSLALYLRRHHAVGRDTLVGILMARGADYVIACLAALRAGGAFLVLELAYPLGLLHQVIKDASPAVVVTQKEHAKLVPETVQSILIDDKQQAASLFATTDAAYSSSSPLPPLPAETDLERLAFVSYSSGTTGKPKGIANPHRAPVKSYDLRFAVNDLKPGDRVACNVYFIWEFIRPLLRGATTYAIPDHSSYDPVKLVQLLAKQKITETLMTPTLLAAILARHHNLGAKLPDLRSLWLNGEVVTTDLARRAIKALPNTRLLNCYSASETHEVACGDLGEMLPTLPADAPYVPVGPPMDPSHTYILDQDEVPLQPGEPGELYVGGDLLARGYLNLVDTTAKAFTPDTFTSVPNARKYRTGDLARILPESGLLQITGRVGGMIKIRGYSIVPGTVEKAIVDNFDVSNCAVVAHGEGLERQLVAYIVPDEGERGNRTVLTIDDNGHSPAARQVLVQHLAHYMIPTLWVVLHSLPTHEVSGKVDLKNLPNPKAAIAAASGTNSRARSPAPDETVNLKSIAALWALSLNVNPNTVLEAGKTVSFFDLGGHSLLLADLATRISKTLGGFTVPLAELAGNPTLQDHVRVTLAARDGYNAAVQADLPTVLRADIELAPEFKLATPDQSVAPCKLSDAKTILLTGATGFLGGFLLHDLIQNTSARIVCLIRFNAPYRTDRSAAMARLRRNMLDLGFWDHSMLDRIDVLPANLSRNRLGLVPEVYEELVEKVHVIVHCAAQVNLVYPYAALRDANVEGTREVLRLAFLSNATVQYVSTNGVLPPSKTGWSEDTIMPIDLVPEKLLDGYCQTKWVAEQLVLEAAKRGLPANVIRIGTISGHSETGSTNTYDLITALIVESVHLGVAPEIPDWHIEMTAVDFVSRGIIAIGNHIDPQQRIYHLGDSDPIDCRLLFQHLDTLGYPTARTNWKSWVALWQEKRGSAKGGDHGLTVDILRSGMPSEEFLLGIIALKDDATRPALGDLKRPKVDAKLLQTYARHWYARGWMSRQPCSVPGSPNGVGNGTTNGLAAAGAFDPNYPLKGKVAVITGASSGIGAAVAKALVRQGAHVALAARRLDALERLQTELVKASKSSGSVTGGKVHIHKTDVTDHTQVDSLMQTTTDTLGPIDMIVSCAGVMYYTLMENIKTDEWDQTVDVNCKGLLNVLSTSLPRLLPRRTGHIVAISSDAGRKVFPGLGVYSASKFFVEATLQSLRLETAGSGLRVTAVQPGNTATDLLGMSSDQEAIKKYGEPTGAKILDPSDVANAIVYALRQPQHVAVNEVLIEPREEPI</sequence>
<dbReference type="PANTHER" id="PTHR44845:SF6">
    <property type="entry name" value="BETA-ALANINE-ACTIVATING ENZYME"/>
    <property type="match status" value="1"/>
</dbReference>
<evidence type="ECO:0000256" key="3">
    <source>
        <dbReference type="ARBA" id="ARBA00023002"/>
    </source>
</evidence>
<dbReference type="Gene3D" id="3.40.50.720">
    <property type="entry name" value="NAD(P)-binding Rossmann-like Domain"/>
    <property type="match status" value="2"/>
</dbReference>
<evidence type="ECO:0000256" key="2">
    <source>
        <dbReference type="ARBA" id="ARBA00022553"/>
    </source>
</evidence>
<dbReference type="EMBL" id="LT558123">
    <property type="protein sequence ID" value="SAM82159.1"/>
    <property type="molecule type" value="Genomic_DNA"/>
</dbReference>
<reference evidence="7" key="3">
    <citation type="submission" date="2018-08" db="EMBL/GenBank/DDBJ databases">
        <authorList>
            <person name="Guldener U."/>
        </authorList>
    </citation>
    <scope>NUCLEOTIDE SEQUENCE</scope>
    <source>
        <strain evidence="7">UB2</strain>
    </source>
</reference>
<dbReference type="PROSITE" id="PS00012">
    <property type="entry name" value="PHOSPHOPANTETHEINE"/>
    <property type="match status" value="1"/>
</dbReference>
<dbReference type="InterPro" id="IPR002347">
    <property type="entry name" value="SDR_fam"/>
</dbReference>
<dbReference type="SUPFAM" id="SSF47336">
    <property type="entry name" value="ACP-like"/>
    <property type="match status" value="1"/>
</dbReference>
<protein>
    <submittedName>
        <fullName evidence="6">Related to Aminoadipate-semialdehyde dehydrogenase</fullName>
    </submittedName>
</protein>
<dbReference type="NCBIfam" id="TIGR01746">
    <property type="entry name" value="Thioester-redct"/>
    <property type="match status" value="1"/>
</dbReference>
<dbReference type="Proteomes" id="UP000179920">
    <property type="component" value="Chromosome VII"/>
</dbReference>
<dbReference type="GO" id="GO:0016616">
    <property type="term" value="F:oxidoreductase activity, acting on the CH-OH group of donors, NAD or NADP as acceptor"/>
    <property type="evidence" value="ECO:0007669"/>
    <property type="project" value="UniProtKB-ARBA"/>
</dbReference>
<dbReference type="InterPro" id="IPR042099">
    <property type="entry name" value="ANL_N_sf"/>
</dbReference>
<name>A0A1K0G407_9BASI</name>
<keyword evidence="3" id="KW-0560">Oxidoreductase</keyword>
<dbReference type="SMART" id="SM00822">
    <property type="entry name" value="PKS_KR"/>
    <property type="match status" value="1"/>
</dbReference>
<evidence type="ECO:0000256" key="1">
    <source>
        <dbReference type="ARBA" id="ARBA00022450"/>
    </source>
</evidence>
<keyword evidence="1" id="KW-0596">Phosphopantetheine</keyword>
<dbReference type="OrthoDB" id="408177at2759"/>
<evidence type="ECO:0000313" key="6">
    <source>
        <dbReference type="EMBL" id="SAM82159.1"/>
    </source>
</evidence>
<gene>
    <name evidence="7" type="ORF">UBRO2_02303</name>
    <name evidence="6" type="ORF">UBRO_04868</name>
</gene>
<dbReference type="PROSITE" id="PS00455">
    <property type="entry name" value="AMP_BINDING"/>
    <property type="match status" value="1"/>
</dbReference>
<evidence type="ECO:0000256" key="4">
    <source>
        <dbReference type="ARBA" id="ARBA00029454"/>
    </source>
</evidence>
<dbReference type="PROSITE" id="PS50075">
    <property type="entry name" value="CARRIER"/>
    <property type="match status" value="1"/>
</dbReference>
<comment type="similarity">
    <text evidence="4">Belongs to the NRP synthetase family.</text>
</comment>
<feature type="domain" description="Carrier" evidence="5">
    <location>
        <begin position="549"/>
        <end position="630"/>
    </location>
</feature>
<dbReference type="InterPro" id="IPR057326">
    <property type="entry name" value="KR_dom"/>
</dbReference>
<dbReference type="Pfam" id="PF00550">
    <property type="entry name" value="PP-binding"/>
    <property type="match status" value="1"/>
</dbReference>
<reference evidence="8" key="1">
    <citation type="submission" date="2016-04" db="EMBL/GenBank/DDBJ databases">
        <authorList>
            <person name="Guldener U."/>
            <person name="Guldener U."/>
        </authorList>
    </citation>
    <scope>NUCLEOTIDE SEQUENCE [LARGE SCALE GENOMIC DNA]</scope>
    <source>
        <strain evidence="8">UB2112</strain>
    </source>
</reference>
<dbReference type="SUPFAM" id="SSF56801">
    <property type="entry name" value="Acetyl-CoA synthetase-like"/>
    <property type="match status" value="1"/>
</dbReference>
<reference evidence="6" key="2">
    <citation type="submission" date="2016-04" db="EMBL/GenBank/DDBJ databases">
        <authorList>
            <person name="Evans L.H."/>
            <person name="Alamgir A."/>
            <person name="Owens N."/>
            <person name="Weber N.D."/>
            <person name="Virtaneva K."/>
            <person name="Barbian K."/>
            <person name="Babar A."/>
            <person name="Rosenke K."/>
        </authorList>
    </citation>
    <scope>NUCLEOTIDE SEQUENCE</scope>
    <source>
        <strain evidence="6">UB2112</strain>
    </source>
</reference>
<dbReference type="Pfam" id="PF07993">
    <property type="entry name" value="NAD_binding_4"/>
    <property type="match status" value="1"/>
</dbReference>
<dbReference type="SUPFAM" id="SSF51735">
    <property type="entry name" value="NAD(P)-binding Rossmann-fold domains"/>
    <property type="match status" value="2"/>
</dbReference>
<dbReference type="InterPro" id="IPR013120">
    <property type="entry name" value="FAR_NAD-bd"/>
</dbReference>
<keyword evidence="9" id="KW-1185">Reference proteome</keyword>
<dbReference type="InterPro" id="IPR045851">
    <property type="entry name" value="AMP-bd_C_sf"/>
</dbReference>
<proteinExistence type="inferred from homology"/>
<dbReference type="Pfam" id="PF00501">
    <property type="entry name" value="AMP-binding"/>
    <property type="match status" value="1"/>
</dbReference>
<dbReference type="InterPro" id="IPR020845">
    <property type="entry name" value="AMP-binding_CS"/>
</dbReference>
<dbReference type="CDD" id="cd05930">
    <property type="entry name" value="A_NRPS"/>
    <property type="match status" value="1"/>
</dbReference>
<dbReference type="InterPro" id="IPR036736">
    <property type="entry name" value="ACP-like_sf"/>
</dbReference>
<dbReference type="InterPro" id="IPR036291">
    <property type="entry name" value="NAD(P)-bd_dom_sf"/>
</dbReference>
<dbReference type="Gene3D" id="3.30.300.30">
    <property type="match status" value="1"/>
</dbReference>
<keyword evidence="2" id="KW-0597">Phosphoprotein</keyword>
<dbReference type="Gene3D" id="3.40.50.12780">
    <property type="entry name" value="N-terminal domain of ligase-like"/>
    <property type="match status" value="1"/>
</dbReference>
<dbReference type="PRINTS" id="PR00081">
    <property type="entry name" value="GDHRDH"/>
</dbReference>